<protein>
    <submittedName>
        <fullName evidence="13">Glutamate receptor U1</fullName>
    </submittedName>
</protein>
<reference evidence="13 14" key="1">
    <citation type="submission" date="2019-03" db="EMBL/GenBank/DDBJ databases">
        <title>First draft genome of Liparis tanakae, snailfish: a comprehensive survey of snailfish specific genes.</title>
        <authorList>
            <person name="Kim W."/>
            <person name="Song I."/>
            <person name="Jeong J.-H."/>
            <person name="Kim D."/>
            <person name="Kim S."/>
            <person name="Ryu S."/>
            <person name="Song J.Y."/>
            <person name="Lee S.K."/>
        </authorList>
    </citation>
    <scope>NUCLEOTIDE SEQUENCE [LARGE SCALE GENOMIC DNA]</scope>
    <source>
        <tissue evidence="13">Muscle</tissue>
    </source>
</reference>
<gene>
    <name evidence="13" type="primary">kbp_2</name>
    <name evidence="13" type="ORF">EYF80_005876</name>
</gene>
<comment type="subcellular location">
    <subcellularLocation>
        <location evidence="1">Membrane</location>
        <topology evidence="1">Multi-pass membrane protein</topology>
    </subcellularLocation>
</comment>
<dbReference type="SUPFAM" id="SSF53850">
    <property type="entry name" value="Periplasmic binding protein-like II"/>
    <property type="match status" value="1"/>
</dbReference>
<keyword evidence="4" id="KW-1133">Transmembrane helix</keyword>
<evidence type="ECO:0000256" key="1">
    <source>
        <dbReference type="ARBA" id="ARBA00004141"/>
    </source>
</evidence>
<feature type="signal peptide" evidence="11">
    <location>
        <begin position="1"/>
        <end position="26"/>
    </location>
</feature>
<sequence length="102" mass="11527">MQIRRIRMLSSFFVLSVGFFLDMGVCTEVQSELRITTIKQEPYAMSKGSQMEGFCMDLLSEVAKKLGFKFKVQLVKDASYGRQDEDGNWNGMIGEVVRGVST</sequence>
<name>A0A4Z2J0Z8_9TELE</name>
<evidence type="ECO:0000256" key="3">
    <source>
        <dbReference type="ARBA" id="ARBA00022692"/>
    </source>
</evidence>
<keyword evidence="8" id="KW-0325">Glycoprotein</keyword>
<evidence type="ECO:0000256" key="10">
    <source>
        <dbReference type="ARBA" id="ARBA00023303"/>
    </source>
</evidence>
<comment type="caution">
    <text evidence="13">The sequence shown here is derived from an EMBL/GenBank/DDBJ whole genome shotgun (WGS) entry which is preliminary data.</text>
</comment>
<keyword evidence="3" id="KW-0812">Transmembrane</keyword>
<evidence type="ECO:0000256" key="5">
    <source>
        <dbReference type="ARBA" id="ARBA00023065"/>
    </source>
</evidence>
<evidence type="ECO:0000313" key="14">
    <source>
        <dbReference type="Proteomes" id="UP000314294"/>
    </source>
</evidence>
<feature type="chain" id="PRO_5021379245" evidence="11">
    <location>
        <begin position="27"/>
        <end position="102"/>
    </location>
</feature>
<evidence type="ECO:0000256" key="7">
    <source>
        <dbReference type="ARBA" id="ARBA00023170"/>
    </source>
</evidence>
<keyword evidence="5" id="KW-0406">Ion transport</keyword>
<keyword evidence="7 13" id="KW-0675">Receptor</keyword>
<feature type="domain" description="Ionotropic glutamate receptor L-glutamate and glycine-binding" evidence="12">
    <location>
        <begin position="42"/>
        <end position="98"/>
    </location>
</feature>
<evidence type="ECO:0000256" key="4">
    <source>
        <dbReference type="ARBA" id="ARBA00022989"/>
    </source>
</evidence>
<dbReference type="AlphaFoldDB" id="A0A4Z2J0Z8"/>
<dbReference type="SMART" id="SM00918">
    <property type="entry name" value="Lig_chan-Glu_bd"/>
    <property type="match status" value="1"/>
</dbReference>
<evidence type="ECO:0000313" key="13">
    <source>
        <dbReference type="EMBL" id="TNN84005.1"/>
    </source>
</evidence>
<evidence type="ECO:0000256" key="2">
    <source>
        <dbReference type="ARBA" id="ARBA00022448"/>
    </source>
</evidence>
<keyword evidence="10" id="KW-0407">Ion channel</keyword>
<dbReference type="EMBL" id="SRLO01000030">
    <property type="protein sequence ID" value="TNN84005.1"/>
    <property type="molecule type" value="Genomic_DNA"/>
</dbReference>
<accession>A0A4Z2J0Z8</accession>
<proteinExistence type="predicted"/>
<dbReference type="Proteomes" id="UP000314294">
    <property type="component" value="Unassembled WGS sequence"/>
</dbReference>
<keyword evidence="14" id="KW-1185">Reference proteome</keyword>
<evidence type="ECO:0000256" key="6">
    <source>
        <dbReference type="ARBA" id="ARBA00023136"/>
    </source>
</evidence>
<dbReference type="GO" id="GO:0016020">
    <property type="term" value="C:membrane"/>
    <property type="evidence" value="ECO:0007669"/>
    <property type="project" value="UniProtKB-SubCell"/>
</dbReference>
<organism evidence="13 14">
    <name type="scientific">Liparis tanakae</name>
    <name type="common">Tanaka's snailfish</name>
    <dbReference type="NCBI Taxonomy" id="230148"/>
    <lineage>
        <taxon>Eukaryota</taxon>
        <taxon>Metazoa</taxon>
        <taxon>Chordata</taxon>
        <taxon>Craniata</taxon>
        <taxon>Vertebrata</taxon>
        <taxon>Euteleostomi</taxon>
        <taxon>Actinopterygii</taxon>
        <taxon>Neopterygii</taxon>
        <taxon>Teleostei</taxon>
        <taxon>Neoteleostei</taxon>
        <taxon>Acanthomorphata</taxon>
        <taxon>Eupercaria</taxon>
        <taxon>Perciformes</taxon>
        <taxon>Cottioidei</taxon>
        <taxon>Cottales</taxon>
        <taxon>Liparidae</taxon>
        <taxon>Liparis</taxon>
    </lineage>
</organism>
<dbReference type="Pfam" id="PF10613">
    <property type="entry name" value="Lig_chan-Glu_bd"/>
    <property type="match status" value="1"/>
</dbReference>
<keyword evidence="11" id="KW-0732">Signal</keyword>
<evidence type="ECO:0000256" key="9">
    <source>
        <dbReference type="ARBA" id="ARBA00023286"/>
    </source>
</evidence>
<evidence type="ECO:0000259" key="12">
    <source>
        <dbReference type="SMART" id="SM00918"/>
    </source>
</evidence>
<keyword evidence="6" id="KW-0472">Membrane</keyword>
<evidence type="ECO:0000256" key="11">
    <source>
        <dbReference type="SAM" id="SignalP"/>
    </source>
</evidence>
<dbReference type="OrthoDB" id="5984008at2759"/>
<dbReference type="InterPro" id="IPR019594">
    <property type="entry name" value="Glu/Gly-bd"/>
</dbReference>
<dbReference type="GO" id="GO:0015276">
    <property type="term" value="F:ligand-gated monoatomic ion channel activity"/>
    <property type="evidence" value="ECO:0007669"/>
    <property type="project" value="InterPro"/>
</dbReference>
<dbReference type="Gene3D" id="3.40.190.10">
    <property type="entry name" value="Periplasmic binding protein-like II"/>
    <property type="match status" value="1"/>
</dbReference>
<keyword evidence="2" id="KW-0813">Transport</keyword>
<evidence type="ECO:0000256" key="8">
    <source>
        <dbReference type="ARBA" id="ARBA00023180"/>
    </source>
</evidence>
<keyword evidence="9" id="KW-1071">Ligand-gated ion channel</keyword>